<evidence type="ECO:0000256" key="10">
    <source>
        <dbReference type="RuleBase" id="RU362068"/>
    </source>
</evidence>
<evidence type="ECO:0000313" key="13">
    <source>
        <dbReference type="EMBL" id="GBQ20844.1"/>
    </source>
</evidence>
<evidence type="ECO:0000313" key="14">
    <source>
        <dbReference type="Proteomes" id="UP001060895"/>
    </source>
</evidence>
<reference evidence="13" key="1">
    <citation type="submission" date="2013-04" db="EMBL/GenBank/DDBJ databases">
        <title>The genome sequencing project of 58 acetic acid bacteria.</title>
        <authorList>
            <person name="Okamoto-Kainuma A."/>
            <person name="Ishikawa M."/>
            <person name="Umino S."/>
            <person name="Koizumi Y."/>
            <person name="Shiwa Y."/>
            <person name="Yoshikawa H."/>
            <person name="Matsutani M."/>
            <person name="Matsushita K."/>
        </authorList>
    </citation>
    <scope>NUCLEOTIDE SEQUENCE</scope>
    <source>
        <strain evidence="13">DSM 12717</strain>
    </source>
</reference>
<dbReference type="EMBL" id="BAQP01000029">
    <property type="protein sequence ID" value="GBQ20844.1"/>
    <property type="molecule type" value="Genomic_DNA"/>
</dbReference>
<dbReference type="InterPro" id="IPR013752">
    <property type="entry name" value="KPA_reductase"/>
</dbReference>
<protein>
    <recommendedName>
        <fullName evidence="4 10">2-dehydropantoate 2-reductase</fullName>
        <ecNumber evidence="3 10">1.1.1.169</ecNumber>
    </recommendedName>
    <alternativeName>
        <fullName evidence="8 10">Ketopantoate reductase</fullName>
    </alternativeName>
</protein>
<dbReference type="InterPro" id="IPR013332">
    <property type="entry name" value="KPR_N"/>
</dbReference>
<dbReference type="SUPFAM" id="SSF48179">
    <property type="entry name" value="6-phosphogluconate dehydrogenase C-terminal domain-like"/>
    <property type="match status" value="1"/>
</dbReference>
<feature type="domain" description="Ketopantoate reductase N-terminal" evidence="11">
    <location>
        <begin position="5"/>
        <end position="152"/>
    </location>
</feature>
<evidence type="ECO:0000256" key="5">
    <source>
        <dbReference type="ARBA" id="ARBA00022655"/>
    </source>
</evidence>
<dbReference type="EC" id="1.1.1.169" evidence="3 10"/>
<evidence type="ECO:0000256" key="2">
    <source>
        <dbReference type="ARBA" id="ARBA00007870"/>
    </source>
</evidence>
<comment type="pathway">
    <text evidence="1 10">Cofactor biosynthesis; (R)-pantothenate biosynthesis; (R)-pantoate from 3-methyl-2-oxobutanoate: step 2/2.</text>
</comment>
<evidence type="ECO:0000259" key="12">
    <source>
        <dbReference type="Pfam" id="PF08546"/>
    </source>
</evidence>
<dbReference type="SUPFAM" id="SSF51735">
    <property type="entry name" value="NAD(P)-binding Rossmann-fold domains"/>
    <property type="match status" value="1"/>
</dbReference>
<keyword evidence="6 10" id="KW-0521">NADP</keyword>
<evidence type="ECO:0000256" key="7">
    <source>
        <dbReference type="ARBA" id="ARBA00023002"/>
    </source>
</evidence>
<dbReference type="Gene3D" id="1.10.1040.10">
    <property type="entry name" value="N-(1-d-carboxylethyl)-l-norvaline Dehydrogenase, domain 2"/>
    <property type="match status" value="1"/>
</dbReference>
<dbReference type="PANTHER" id="PTHR21708">
    <property type="entry name" value="PROBABLE 2-DEHYDROPANTOATE 2-REDUCTASE"/>
    <property type="match status" value="1"/>
</dbReference>
<keyword evidence="7 10" id="KW-0560">Oxidoreductase</keyword>
<dbReference type="InterPro" id="IPR008927">
    <property type="entry name" value="6-PGluconate_DH-like_C_sf"/>
</dbReference>
<gene>
    <name evidence="13" type="ORF">AA12717_0690</name>
</gene>
<keyword evidence="14" id="KW-1185">Reference proteome</keyword>
<dbReference type="Pfam" id="PF08546">
    <property type="entry name" value="ApbA_C"/>
    <property type="match status" value="1"/>
</dbReference>
<feature type="domain" description="Ketopantoate reductase C-terminal" evidence="12">
    <location>
        <begin position="179"/>
        <end position="294"/>
    </location>
</feature>
<comment type="caution">
    <text evidence="13">The sequence shown here is derived from an EMBL/GenBank/DDBJ whole genome shotgun (WGS) entry which is preliminary data.</text>
</comment>
<evidence type="ECO:0000256" key="9">
    <source>
        <dbReference type="ARBA" id="ARBA00048793"/>
    </source>
</evidence>
<evidence type="ECO:0000256" key="8">
    <source>
        <dbReference type="ARBA" id="ARBA00032024"/>
    </source>
</evidence>
<proteinExistence type="inferred from homology"/>
<evidence type="ECO:0000256" key="1">
    <source>
        <dbReference type="ARBA" id="ARBA00004994"/>
    </source>
</evidence>
<dbReference type="Proteomes" id="UP001060895">
    <property type="component" value="Unassembled WGS sequence"/>
</dbReference>
<keyword evidence="5 10" id="KW-0566">Pantothenate biosynthesis</keyword>
<dbReference type="Pfam" id="PF02558">
    <property type="entry name" value="ApbA"/>
    <property type="match status" value="1"/>
</dbReference>
<dbReference type="InterPro" id="IPR013328">
    <property type="entry name" value="6PGD_dom2"/>
</dbReference>
<evidence type="ECO:0000256" key="6">
    <source>
        <dbReference type="ARBA" id="ARBA00022857"/>
    </source>
</evidence>
<dbReference type="InterPro" id="IPR036291">
    <property type="entry name" value="NAD(P)-bd_dom_sf"/>
</dbReference>
<dbReference type="RefSeq" id="WP_220795119.1">
    <property type="nucleotide sequence ID" value="NZ_BAQP01000029.1"/>
</dbReference>
<name>A0ABQ0P3G0_9PROT</name>
<comment type="similarity">
    <text evidence="2 10">Belongs to the ketopantoate reductase family.</text>
</comment>
<dbReference type="NCBIfam" id="TIGR00745">
    <property type="entry name" value="apbA_panE"/>
    <property type="match status" value="1"/>
</dbReference>
<evidence type="ECO:0000259" key="11">
    <source>
        <dbReference type="Pfam" id="PF02558"/>
    </source>
</evidence>
<comment type="function">
    <text evidence="10">Catalyzes the NADPH-dependent reduction of ketopantoate into pantoic acid.</text>
</comment>
<dbReference type="PANTHER" id="PTHR21708:SF26">
    <property type="entry name" value="2-DEHYDROPANTOATE 2-REDUCTASE"/>
    <property type="match status" value="1"/>
</dbReference>
<evidence type="ECO:0000256" key="4">
    <source>
        <dbReference type="ARBA" id="ARBA00019465"/>
    </source>
</evidence>
<dbReference type="Gene3D" id="3.40.50.720">
    <property type="entry name" value="NAD(P)-binding Rossmann-like Domain"/>
    <property type="match status" value="1"/>
</dbReference>
<dbReference type="InterPro" id="IPR051402">
    <property type="entry name" value="KPR-Related"/>
</dbReference>
<accession>A0ABQ0P3G0</accession>
<dbReference type="InterPro" id="IPR003710">
    <property type="entry name" value="ApbA"/>
</dbReference>
<comment type="catalytic activity">
    <reaction evidence="9 10">
        <text>(R)-pantoate + NADP(+) = 2-dehydropantoate + NADPH + H(+)</text>
        <dbReference type="Rhea" id="RHEA:16233"/>
        <dbReference type="ChEBI" id="CHEBI:11561"/>
        <dbReference type="ChEBI" id="CHEBI:15378"/>
        <dbReference type="ChEBI" id="CHEBI:15980"/>
        <dbReference type="ChEBI" id="CHEBI:57783"/>
        <dbReference type="ChEBI" id="CHEBI:58349"/>
        <dbReference type="EC" id="1.1.1.169"/>
    </reaction>
</comment>
<sequence length="316" mass="33164">MSLKILIVGAGAVGGYFGARLAASGQGVSFLVRPARAKKLKALGLEVESPLGNLELAPDLVTADRLTESYDLIFLSVKGYGLDAATEDFAPAVGPDTLILPVLNGMRHMDRLEALFGRHRVLGGACRIVVQLKGNVIQQQTPLQTLIVGQLDGQVSSRLQPAVDAMRSAGFETTVFTHIVQDLWEKWVQLAAVGAATCLLGGPVGAIAEAPGGVETAHAILKEAADIAGAAGFPPSKALFESTAALLAQRGSAMTSSMYRDLIDGADVEVEAILQDLVDRGHRHGLAAPLLQAAATRLFVYRGLTLKSTERAQPSP</sequence>
<evidence type="ECO:0000256" key="3">
    <source>
        <dbReference type="ARBA" id="ARBA00013014"/>
    </source>
</evidence>
<organism evidence="13 14">
    <name type="scientific">Gluconacetobacter sacchari DSM 12717</name>
    <dbReference type="NCBI Taxonomy" id="1307940"/>
    <lineage>
        <taxon>Bacteria</taxon>
        <taxon>Pseudomonadati</taxon>
        <taxon>Pseudomonadota</taxon>
        <taxon>Alphaproteobacteria</taxon>
        <taxon>Acetobacterales</taxon>
        <taxon>Acetobacteraceae</taxon>
        <taxon>Gluconacetobacter</taxon>
    </lineage>
</organism>